<dbReference type="EMBL" id="WEGK01000016">
    <property type="protein sequence ID" value="MQY22922.1"/>
    <property type="molecule type" value="Genomic_DNA"/>
</dbReference>
<proteinExistence type="predicted"/>
<evidence type="ECO:0000313" key="1">
    <source>
        <dbReference type="EMBL" id="MQY22922.1"/>
    </source>
</evidence>
<keyword evidence="2" id="KW-1185">Reference proteome</keyword>
<evidence type="ECO:0000313" key="2">
    <source>
        <dbReference type="Proteomes" id="UP000438448"/>
    </source>
</evidence>
<comment type="caution">
    <text evidence="1">The sequence shown here is derived from an EMBL/GenBank/DDBJ whole genome shotgun (WGS) entry which is preliminary data.</text>
</comment>
<gene>
    <name evidence="1" type="ORF">NRB20_60460</name>
</gene>
<accession>A0A7K0DC88</accession>
<name>A0A7K0DC88_9NOCA</name>
<protein>
    <submittedName>
        <fullName evidence="1">Uncharacterized protein</fullName>
    </submittedName>
</protein>
<organism evidence="1 2">
    <name type="scientific">Nocardia macrotermitis</name>
    <dbReference type="NCBI Taxonomy" id="2585198"/>
    <lineage>
        <taxon>Bacteria</taxon>
        <taxon>Bacillati</taxon>
        <taxon>Actinomycetota</taxon>
        <taxon>Actinomycetes</taxon>
        <taxon>Mycobacteriales</taxon>
        <taxon>Nocardiaceae</taxon>
        <taxon>Nocardia</taxon>
    </lineage>
</organism>
<reference evidence="1 2" key="1">
    <citation type="submission" date="2019-10" db="EMBL/GenBank/DDBJ databases">
        <title>Nocardia macrotermitis sp. nov. and Nocardia aurantia sp. nov., isolated from the gut of fungus growing-termite Macrotermes natalensis.</title>
        <authorList>
            <person name="Benndorf R."/>
            <person name="Schwitalla J."/>
            <person name="Martin K."/>
            <person name="De Beer W."/>
            <person name="Kaster A.-K."/>
            <person name="Vollmers J."/>
            <person name="Poulsen M."/>
            <person name="Beemelmanns C."/>
        </authorList>
    </citation>
    <scope>NUCLEOTIDE SEQUENCE [LARGE SCALE GENOMIC DNA]</scope>
    <source>
        <strain evidence="1 2">RB20</strain>
    </source>
</reference>
<dbReference type="Proteomes" id="UP000438448">
    <property type="component" value="Unassembled WGS sequence"/>
</dbReference>
<dbReference type="AlphaFoldDB" id="A0A7K0DC88"/>
<sequence length="321" mass="35016">MREAESEEILQFVELEIDDVVVAFQEYGVGVMVRAGGVEMDRFGESGAPSLGAVVEVFPRIRESGETPFAVGSVSGLHVDVVSGGSDIGIAAEYGGTVDRQGQARCVERQLDVPKHVRRQHTRREHLGQDGRLVRSIAVFTHQEFDGLDLPELGALVRPAADHDLQRGGILLPGPQADMHVVTGAHPRTPRPRRRIDAARRTVFEVVRGAARMRETCAQPVRLVIVAGQAPDVPFVHELPVQRLPHVARQQLHSIPATAEGDQYHGSAVDDRHTAILSHRPDRHNSNYGGFQCGWARYQGRCGSEPTSAAAVARVVRPVHA</sequence>